<dbReference type="Gene3D" id="2.60.40.1910">
    <property type="match status" value="1"/>
</dbReference>
<evidence type="ECO:0000313" key="2">
    <source>
        <dbReference type="RefSeq" id="XP_024887849.1"/>
    </source>
</evidence>
<protein>
    <submittedName>
        <fullName evidence="2">Uncharacterized protein LOC112464839 isoform X1</fullName>
    </submittedName>
</protein>
<accession>A0A6J1QYS2</accession>
<sequence>MQEDLANLSQYYTSHDFQKWIRYRHYPVIRWTHENPFYGSLTQYFNTSSYGKWWIPINLVTKFSLRRAVKILLTPREPFAKVHYFGRPAEDDWIMVDIRQAGYYRADYDSENWLKIARYLSSGEYKIEKMRELLTKPLEILGFEDRPIESDFTKCLRQEIVKWACIAELSKCLARMKQEQHLEHSELDNFIYWKESRQNATKEDINVYVRTFQHIIAKYAKNEAALYRILWNLQYIKPPEISTAAGLINIINHIYNTTLLGMVSFINQNIIFTYQKFY</sequence>
<evidence type="ECO:0000313" key="1">
    <source>
        <dbReference type="Proteomes" id="UP000504618"/>
    </source>
</evidence>
<name>A0A6J1QYS2_9HYME</name>
<proteinExistence type="predicted"/>
<organism evidence="1 2">
    <name type="scientific">Temnothorax curvispinosus</name>
    <dbReference type="NCBI Taxonomy" id="300111"/>
    <lineage>
        <taxon>Eukaryota</taxon>
        <taxon>Metazoa</taxon>
        <taxon>Ecdysozoa</taxon>
        <taxon>Arthropoda</taxon>
        <taxon>Hexapoda</taxon>
        <taxon>Insecta</taxon>
        <taxon>Pterygota</taxon>
        <taxon>Neoptera</taxon>
        <taxon>Endopterygota</taxon>
        <taxon>Hymenoptera</taxon>
        <taxon>Apocrita</taxon>
        <taxon>Aculeata</taxon>
        <taxon>Formicoidea</taxon>
        <taxon>Formicidae</taxon>
        <taxon>Myrmicinae</taxon>
        <taxon>Temnothorax</taxon>
    </lineage>
</organism>
<reference evidence="2" key="1">
    <citation type="submission" date="2025-08" db="UniProtKB">
        <authorList>
            <consortium name="RefSeq"/>
        </authorList>
    </citation>
    <scope>IDENTIFICATION</scope>
    <source>
        <tissue evidence="2">Whole body</tissue>
    </source>
</reference>
<dbReference type="RefSeq" id="XP_024887849.1">
    <property type="nucleotide sequence ID" value="XM_025032081.1"/>
</dbReference>
<dbReference type="Gene3D" id="1.25.50.20">
    <property type="match status" value="1"/>
</dbReference>
<dbReference type="Proteomes" id="UP000504618">
    <property type="component" value="Unplaced"/>
</dbReference>
<keyword evidence="1" id="KW-1185">Reference proteome</keyword>
<dbReference type="GeneID" id="112464839"/>
<gene>
    <name evidence="2" type="primary">LOC112464839</name>
</gene>
<dbReference type="AlphaFoldDB" id="A0A6J1QYS2"/>